<dbReference type="KEGG" id="vbh:CMV30_10870"/>
<dbReference type="Pfam" id="PF13372">
    <property type="entry name" value="Alginate_exp"/>
    <property type="match status" value="1"/>
</dbReference>
<reference evidence="2 3" key="1">
    <citation type="submission" date="2017-09" db="EMBL/GenBank/DDBJ databases">
        <title>Complete genome sequence of Verrucomicrobial strain HZ-65, isolated from freshwater.</title>
        <authorList>
            <person name="Choi A."/>
        </authorList>
    </citation>
    <scope>NUCLEOTIDE SEQUENCE [LARGE SCALE GENOMIC DNA]</scope>
    <source>
        <strain evidence="2 3">HZ-65</strain>
    </source>
</reference>
<evidence type="ECO:0000313" key="3">
    <source>
        <dbReference type="Proteomes" id="UP000217265"/>
    </source>
</evidence>
<dbReference type="InterPro" id="IPR025388">
    <property type="entry name" value="Alginate_export_dom"/>
</dbReference>
<dbReference type="Proteomes" id="UP000217265">
    <property type="component" value="Chromosome"/>
</dbReference>
<protein>
    <recommendedName>
        <fullName evidence="1">Alginate export domain-containing protein</fullName>
    </recommendedName>
</protein>
<evidence type="ECO:0000313" key="2">
    <source>
        <dbReference type="EMBL" id="ATC64417.1"/>
    </source>
</evidence>
<dbReference type="AlphaFoldDB" id="A0A290Q839"/>
<keyword evidence="3" id="KW-1185">Reference proteome</keyword>
<feature type="domain" description="Alginate export" evidence="1">
    <location>
        <begin position="85"/>
        <end position="242"/>
    </location>
</feature>
<sequence>MKLGETGNAWLITEGTPGDGSWTAYFDAARAAVKSERLKTTFDVVVIDQDSDPNDRLPTLGRSEAYPVTEQDEFGVIFYAANRSQAAARVDAFVIYKENRRVLANGNDSELTTPGIRVWGDAGKHWQYSAEAAWQFGEKRDPTVKNPVLAAMRRDVRAWGGNARVTWLARDARESRVSLIAEYLSGDDPATAGRDEMFDLLWGRCPRFSDIVATAFSTENACTYQAANLIRVGPEWSFAPTKTTGLTVGWQKLFAPEMTPTRTAKLAMFSREGHERGDFFRATWRQRFSKSLSGLVTAEALKQEDFYARRDTLTFLRVELAVTF</sequence>
<dbReference type="InterPro" id="IPR053728">
    <property type="entry name" value="Alginate_Permeability_Chnl"/>
</dbReference>
<organism evidence="2 3">
    <name type="scientific">Nibricoccus aquaticus</name>
    <dbReference type="NCBI Taxonomy" id="2576891"/>
    <lineage>
        <taxon>Bacteria</taxon>
        <taxon>Pseudomonadati</taxon>
        <taxon>Verrucomicrobiota</taxon>
        <taxon>Opitutia</taxon>
        <taxon>Opitutales</taxon>
        <taxon>Opitutaceae</taxon>
        <taxon>Nibricoccus</taxon>
    </lineage>
</organism>
<accession>A0A290Q839</accession>
<gene>
    <name evidence="2" type="ORF">CMV30_10870</name>
</gene>
<proteinExistence type="predicted"/>
<dbReference type="EMBL" id="CP023344">
    <property type="protein sequence ID" value="ATC64417.1"/>
    <property type="molecule type" value="Genomic_DNA"/>
</dbReference>
<evidence type="ECO:0000259" key="1">
    <source>
        <dbReference type="Pfam" id="PF13372"/>
    </source>
</evidence>
<dbReference type="Gene3D" id="2.40.160.100">
    <property type="match status" value="1"/>
</dbReference>
<name>A0A290Q839_9BACT</name>